<evidence type="ECO:0000313" key="6">
    <source>
        <dbReference type="Proteomes" id="UP000567293"/>
    </source>
</evidence>
<sequence>MQDRALPFAAAVDEFVRCATGGAPVRALRLLAQYPAIAHANFYTELALGDSESVEARLRKHPEAAIPPGGIQNWEPLLYVCHTCLHHDAPQRAAGLVAIARGLLERGADPNAEYHWNWHRELPRTALWGALCAVDHLPLAEVLLEAGANPTDGVSMHITAGSGNLRALELLHRFGVNVNGIPGGVPPLRYILGWAANTPERCAGVRWLLEHGADPNLAWDEFGDAPLHIAAERWDVPMVELLVNRGADIHRRRADGRTAHTVAALHGNDDIAAWLLAHSAKDELSLLEHFVSACALGDRARAGEILREHPNLPGELQIQHHLLMHVPAERGDAAILETMLACGFDPNVKDHDGVTALHRAAMAGRAEAVRVLLSHGASAHALDGMFSATPLVWASEGWSHEPRQAGADHVGVARLLIAAGSPLEWVPPEKAPDPEGTQEQLSELCRAAAVAS</sequence>
<name>A0A7V8NMX1_9BACT</name>
<dbReference type="EMBL" id="JACDQQ010000463">
    <property type="protein sequence ID" value="MBA0084293.1"/>
    <property type="molecule type" value="Genomic_DNA"/>
</dbReference>
<dbReference type="AlphaFoldDB" id="A0A7V8NMX1"/>
<protein>
    <submittedName>
        <fullName evidence="5">Ankyrin repeat domain-containing protein</fullName>
    </submittedName>
</protein>
<feature type="repeat" description="ANK" evidence="3">
    <location>
        <begin position="352"/>
        <end position="384"/>
    </location>
</feature>
<evidence type="ECO:0000256" key="4">
    <source>
        <dbReference type="SAM" id="MobiDB-lite"/>
    </source>
</evidence>
<keyword evidence="1" id="KW-0677">Repeat</keyword>
<evidence type="ECO:0000256" key="2">
    <source>
        <dbReference type="ARBA" id="ARBA00023043"/>
    </source>
</evidence>
<comment type="caution">
    <text evidence="5">The sequence shown here is derived from an EMBL/GenBank/DDBJ whole genome shotgun (WGS) entry which is preliminary data.</text>
</comment>
<dbReference type="SMART" id="SM00248">
    <property type="entry name" value="ANK"/>
    <property type="match status" value="8"/>
</dbReference>
<accession>A0A7V8NMX1</accession>
<dbReference type="SUPFAM" id="SSF48403">
    <property type="entry name" value="Ankyrin repeat"/>
    <property type="match status" value="1"/>
</dbReference>
<dbReference type="Gene3D" id="1.25.40.20">
    <property type="entry name" value="Ankyrin repeat-containing domain"/>
    <property type="match status" value="3"/>
</dbReference>
<evidence type="ECO:0000313" key="5">
    <source>
        <dbReference type="EMBL" id="MBA0084293.1"/>
    </source>
</evidence>
<dbReference type="Pfam" id="PF12796">
    <property type="entry name" value="Ank_2"/>
    <property type="match status" value="2"/>
</dbReference>
<evidence type="ECO:0000256" key="3">
    <source>
        <dbReference type="PROSITE-ProRule" id="PRU00023"/>
    </source>
</evidence>
<dbReference type="PROSITE" id="PS50297">
    <property type="entry name" value="ANK_REP_REGION"/>
    <property type="match status" value="2"/>
</dbReference>
<dbReference type="PANTHER" id="PTHR24198:SF165">
    <property type="entry name" value="ANKYRIN REPEAT-CONTAINING PROTEIN-RELATED"/>
    <property type="match status" value="1"/>
</dbReference>
<feature type="region of interest" description="Disordered" evidence="4">
    <location>
        <begin position="425"/>
        <end position="444"/>
    </location>
</feature>
<dbReference type="PROSITE" id="PS50088">
    <property type="entry name" value="ANK_REPEAT"/>
    <property type="match status" value="2"/>
</dbReference>
<dbReference type="Proteomes" id="UP000567293">
    <property type="component" value="Unassembled WGS sequence"/>
</dbReference>
<evidence type="ECO:0000256" key="1">
    <source>
        <dbReference type="ARBA" id="ARBA00022737"/>
    </source>
</evidence>
<keyword evidence="6" id="KW-1185">Reference proteome</keyword>
<organism evidence="5 6">
    <name type="scientific">Candidatus Acidiferrum panamense</name>
    <dbReference type="NCBI Taxonomy" id="2741543"/>
    <lineage>
        <taxon>Bacteria</taxon>
        <taxon>Pseudomonadati</taxon>
        <taxon>Acidobacteriota</taxon>
        <taxon>Terriglobia</taxon>
        <taxon>Candidatus Acidiferrales</taxon>
        <taxon>Candidatus Acidiferrum</taxon>
    </lineage>
</organism>
<dbReference type="InterPro" id="IPR002110">
    <property type="entry name" value="Ankyrin_rpt"/>
</dbReference>
<feature type="repeat" description="ANK" evidence="3">
    <location>
        <begin position="222"/>
        <end position="254"/>
    </location>
</feature>
<proteinExistence type="predicted"/>
<dbReference type="PANTHER" id="PTHR24198">
    <property type="entry name" value="ANKYRIN REPEAT AND PROTEIN KINASE DOMAIN-CONTAINING PROTEIN"/>
    <property type="match status" value="1"/>
</dbReference>
<dbReference type="InterPro" id="IPR036770">
    <property type="entry name" value="Ankyrin_rpt-contain_sf"/>
</dbReference>
<gene>
    <name evidence="5" type="ORF">HRJ53_04790</name>
</gene>
<reference evidence="5" key="1">
    <citation type="submission" date="2020-06" db="EMBL/GenBank/DDBJ databases">
        <title>Legume-microbial interactions unlock mineral nutrients during tropical forest succession.</title>
        <authorList>
            <person name="Epihov D.Z."/>
        </authorList>
    </citation>
    <scope>NUCLEOTIDE SEQUENCE [LARGE SCALE GENOMIC DNA]</scope>
    <source>
        <strain evidence="5">Pan2503</strain>
    </source>
</reference>
<keyword evidence="2 3" id="KW-0040">ANK repeat</keyword>